<evidence type="ECO:0000256" key="4">
    <source>
        <dbReference type="ARBA" id="ARBA00023242"/>
    </source>
</evidence>
<feature type="region of interest" description="Disordered" evidence="5">
    <location>
        <begin position="1"/>
        <end position="38"/>
    </location>
</feature>
<name>A0AAN7ZZ84_9PEZI</name>
<dbReference type="GO" id="GO:0000978">
    <property type="term" value="F:RNA polymerase II cis-regulatory region sequence-specific DNA binding"/>
    <property type="evidence" value="ECO:0007669"/>
    <property type="project" value="TreeGrafter"/>
</dbReference>
<evidence type="ECO:0000256" key="3">
    <source>
        <dbReference type="ARBA" id="ARBA00023163"/>
    </source>
</evidence>
<dbReference type="Proteomes" id="UP001310594">
    <property type="component" value="Unassembled WGS sequence"/>
</dbReference>
<evidence type="ECO:0000313" key="8">
    <source>
        <dbReference type="Proteomes" id="UP001310594"/>
    </source>
</evidence>
<dbReference type="GO" id="GO:0042795">
    <property type="term" value="P:snRNA transcription by RNA polymerase II"/>
    <property type="evidence" value="ECO:0007669"/>
    <property type="project" value="TreeGrafter"/>
</dbReference>
<dbReference type="EMBL" id="JAVRQU010000017">
    <property type="protein sequence ID" value="KAK5693396.1"/>
    <property type="molecule type" value="Genomic_DNA"/>
</dbReference>
<evidence type="ECO:0000256" key="5">
    <source>
        <dbReference type="SAM" id="MobiDB-lite"/>
    </source>
</evidence>
<dbReference type="GO" id="GO:0001006">
    <property type="term" value="F:RNA polymerase III type 3 promoter sequence-specific DNA binding"/>
    <property type="evidence" value="ECO:0007669"/>
    <property type="project" value="TreeGrafter"/>
</dbReference>
<organism evidence="7 8">
    <name type="scientific">Elasticomyces elasticus</name>
    <dbReference type="NCBI Taxonomy" id="574655"/>
    <lineage>
        <taxon>Eukaryota</taxon>
        <taxon>Fungi</taxon>
        <taxon>Dikarya</taxon>
        <taxon>Ascomycota</taxon>
        <taxon>Pezizomycotina</taxon>
        <taxon>Dothideomycetes</taxon>
        <taxon>Dothideomycetidae</taxon>
        <taxon>Mycosphaerellales</taxon>
        <taxon>Teratosphaeriaceae</taxon>
        <taxon>Elasticomyces</taxon>
    </lineage>
</organism>
<evidence type="ECO:0000313" key="7">
    <source>
        <dbReference type="EMBL" id="KAK5693396.1"/>
    </source>
</evidence>
<keyword evidence="4" id="KW-0539">Nucleus</keyword>
<reference evidence="7" key="1">
    <citation type="submission" date="2023-08" db="EMBL/GenBank/DDBJ databases">
        <title>Black Yeasts Isolated from many extreme environments.</title>
        <authorList>
            <person name="Coleine C."/>
            <person name="Stajich J.E."/>
            <person name="Selbmann L."/>
        </authorList>
    </citation>
    <scope>NUCLEOTIDE SEQUENCE</scope>
    <source>
        <strain evidence="7">CCFEE 5810</strain>
    </source>
</reference>
<feature type="compositionally biased region" description="Basic residues" evidence="5">
    <location>
        <begin position="23"/>
        <end position="34"/>
    </location>
</feature>
<dbReference type="AlphaFoldDB" id="A0AAN7ZZ84"/>
<evidence type="ECO:0000259" key="6">
    <source>
        <dbReference type="PROSITE" id="PS50090"/>
    </source>
</evidence>
<dbReference type="PANTHER" id="PTHR46621">
    <property type="entry name" value="SNRNA-ACTIVATING PROTEIN COMPLEX SUBUNIT 4"/>
    <property type="match status" value="1"/>
</dbReference>
<feature type="domain" description="Myb-like" evidence="6">
    <location>
        <begin position="86"/>
        <end position="123"/>
    </location>
</feature>
<dbReference type="GO" id="GO:0042796">
    <property type="term" value="P:snRNA transcription by RNA polymerase III"/>
    <property type="evidence" value="ECO:0007669"/>
    <property type="project" value="TreeGrafter"/>
</dbReference>
<dbReference type="GO" id="GO:0019185">
    <property type="term" value="C:snRNA-activating protein complex"/>
    <property type="evidence" value="ECO:0007669"/>
    <property type="project" value="TreeGrafter"/>
</dbReference>
<dbReference type="SMART" id="SM00717">
    <property type="entry name" value="SANT"/>
    <property type="match status" value="4"/>
</dbReference>
<evidence type="ECO:0000256" key="1">
    <source>
        <dbReference type="ARBA" id="ARBA00023015"/>
    </source>
</evidence>
<dbReference type="PANTHER" id="PTHR46621:SF1">
    <property type="entry name" value="SNRNA-ACTIVATING PROTEIN COMPLEX SUBUNIT 4"/>
    <property type="match status" value="1"/>
</dbReference>
<dbReference type="InterPro" id="IPR001005">
    <property type="entry name" value="SANT/Myb"/>
</dbReference>
<keyword evidence="2" id="KW-0238">DNA-binding</keyword>
<feature type="domain" description="Myb-like" evidence="6">
    <location>
        <begin position="27"/>
        <end position="76"/>
    </location>
</feature>
<dbReference type="SUPFAM" id="SSF46689">
    <property type="entry name" value="Homeodomain-like"/>
    <property type="match status" value="2"/>
</dbReference>
<gene>
    <name evidence="7" type="ORF">LTR97_009965</name>
</gene>
<proteinExistence type="predicted"/>
<dbReference type="InterPro" id="IPR009057">
    <property type="entry name" value="Homeodomain-like_sf"/>
</dbReference>
<comment type="caution">
    <text evidence="7">The sequence shown here is derived from an EMBL/GenBank/DDBJ whole genome shotgun (WGS) entry which is preliminary data.</text>
</comment>
<keyword evidence="1" id="KW-0805">Transcription regulation</keyword>
<evidence type="ECO:0000256" key="2">
    <source>
        <dbReference type="ARBA" id="ARBA00023125"/>
    </source>
</evidence>
<keyword evidence="3" id="KW-0804">Transcription</keyword>
<dbReference type="InterPro" id="IPR051575">
    <property type="entry name" value="Myb-like_DNA-bd"/>
</dbReference>
<sequence>MKYGTRNAPEEKDGKKEDTRQKTASRRGTERHKRWTAEEDMRMMRMRGLKKSWYEIKQAMPHRTFNSLANRARRLSPPSSKRFDYWSAEELATLMKLKAQNQPWQKIQKELPRHTLVACQWRWAVARRTDQDQPREQERSRPWTPAELERLRHLKQDLNVRFTDLPARLPGRTLSSIQNKYYVEFQTGLQGRQLWSTDDIARLEKVGREGEGRDHWANAASQFPGRSIKTLRNKWCVIREPDSKDSRWSSKAC</sequence>
<dbReference type="PROSITE" id="PS50090">
    <property type="entry name" value="MYB_LIKE"/>
    <property type="match status" value="2"/>
</dbReference>
<feature type="compositionally biased region" description="Basic and acidic residues" evidence="5">
    <location>
        <begin position="8"/>
        <end position="21"/>
    </location>
</feature>
<protein>
    <recommendedName>
        <fullName evidence="6">Myb-like domain-containing protein</fullName>
    </recommendedName>
</protein>
<accession>A0AAN7ZZ84</accession>